<evidence type="ECO:0000313" key="5">
    <source>
        <dbReference type="EMBL" id="PRQ40375.1"/>
    </source>
</evidence>
<feature type="domain" description="Glycoside hydrolase family 31 N-terminal" evidence="4">
    <location>
        <begin position="11"/>
        <end position="170"/>
    </location>
</feature>
<keyword evidence="2 5" id="KW-0326">Glycosidase</keyword>
<comment type="similarity">
    <text evidence="1 2">Belongs to the glycosyl hydrolase 31 family.</text>
</comment>
<dbReference type="EC" id="3.2.1.177" evidence="5"/>
<evidence type="ECO:0000313" key="6">
    <source>
        <dbReference type="Proteomes" id="UP000238479"/>
    </source>
</evidence>
<comment type="caution">
    <text evidence="5">The sequence shown here is derived from an EMBL/GenBank/DDBJ whole genome shotgun (WGS) entry which is preliminary data.</text>
</comment>
<dbReference type="AlphaFoldDB" id="A0A2P6R1R2"/>
<accession>A0A2P6R1R2</accession>
<evidence type="ECO:0000256" key="2">
    <source>
        <dbReference type="RuleBase" id="RU361185"/>
    </source>
</evidence>
<dbReference type="PANTHER" id="PTHR22762">
    <property type="entry name" value="ALPHA-GLUCOSIDASE"/>
    <property type="match status" value="1"/>
</dbReference>
<sequence length="401" mass="44963">MGVWHETQDRLRVHITDAEKQRWEVPYNLLPREQPRKPKQITARSTKIKASEHSGSKLVFSYTTDPFGFAVKRKSDDQVFFNSSSDPSDPFGAMVFKHQYIEISTKLPKDASLYGIGESTQKHGFRLHPKDPHTLFTADIAAFNLNTDLYQLYGSHPVYMDLRNVGGEAYAHAVLLLNINGMDVFYSGDSLTYKVIWGVFDFYFFAGTTPLEVVDTGISGFHQSRWGYQNLSVVEDIVENYQKAPIPLDVIWNDDDHMDRNSTPGTTLGQSFWHLGIGIANDVFIKHEGEPFLTQVAPGPVTSRTTSTPKLCHGGAPIGTRIIAASAYHYNGILEYNAHNLYGISETIATQKALVGLDGKRPFVLSRSTYVGSCKYAAHWTGDNKGTWDDLKYSNPQHAQF</sequence>
<dbReference type="OMA" id="RIANWRT"/>
<dbReference type="Proteomes" id="UP000238479">
    <property type="component" value="Chromosome 4"/>
</dbReference>
<gene>
    <name evidence="5" type="ORF">RchiOBHm_Chr4g0435321</name>
</gene>
<proteinExistence type="inferred from homology"/>
<dbReference type="InterPro" id="IPR017853">
    <property type="entry name" value="GH"/>
</dbReference>
<dbReference type="Pfam" id="PF13802">
    <property type="entry name" value="Gal_mutarotas_2"/>
    <property type="match status" value="1"/>
</dbReference>
<protein>
    <submittedName>
        <fullName evidence="5">Putative alpha-D-xyloside xylohydrolase</fullName>
        <ecNumber evidence="5">3.2.1.177</ecNumber>
    </submittedName>
</protein>
<organism evidence="5 6">
    <name type="scientific">Rosa chinensis</name>
    <name type="common">China rose</name>
    <dbReference type="NCBI Taxonomy" id="74649"/>
    <lineage>
        <taxon>Eukaryota</taxon>
        <taxon>Viridiplantae</taxon>
        <taxon>Streptophyta</taxon>
        <taxon>Embryophyta</taxon>
        <taxon>Tracheophyta</taxon>
        <taxon>Spermatophyta</taxon>
        <taxon>Magnoliopsida</taxon>
        <taxon>eudicotyledons</taxon>
        <taxon>Gunneridae</taxon>
        <taxon>Pentapetalae</taxon>
        <taxon>rosids</taxon>
        <taxon>fabids</taxon>
        <taxon>Rosales</taxon>
        <taxon>Rosaceae</taxon>
        <taxon>Rosoideae</taxon>
        <taxon>Rosoideae incertae sedis</taxon>
        <taxon>Rosa</taxon>
    </lineage>
</organism>
<dbReference type="EMBL" id="PDCK01000042">
    <property type="protein sequence ID" value="PRQ40375.1"/>
    <property type="molecule type" value="Genomic_DNA"/>
</dbReference>
<dbReference type="GO" id="GO:0061634">
    <property type="term" value="F:alpha-D-xyloside xylohydrolase"/>
    <property type="evidence" value="ECO:0007669"/>
    <property type="project" value="UniProtKB-EC"/>
</dbReference>
<dbReference type="GO" id="GO:0030246">
    <property type="term" value="F:carbohydrate binding"/>
    <property type="evidence" value="ECO:0007669"/>
    <property type="project" value="InterPro"/>
</dbReference>
<keyword evidence="6" id="KW-1185">Reference proteome</keyword>
<dbReference type="InterPro" id="IPR000322">
    <property type="entry name" value="Glyco_hydro_31_TIM"/>
</dbReference>
<dbReference type="Gene3D" id="2.60.40.1760">
    <property type="entry name" value="glycosyl hydrolase (family 31)"/>
    <property type="match status" value="1"/>
</dbReference>
<name>A0A2P6R1R2_ROSCH</name>
<dbReference type="InterPro" id="IPR025887">
    <property type="entry name" value="Glyco_hydro_31_N_dom"/>
</dbReference>
<dbReference type="GO" id="GO:0005975">
    <property type="term" value="P:carbohydrate metabolic process"/>
    <property type="evidence" value="ECO:0007669"/>
    <property type="project" value="InterPro"/>
</dbReference>
<dbReference type="InterPro" id="IPR011013">
    <property type="entry name" value="Gal_mutarotase_sf_dom"/>
</dbReference>
<dbReference type="PANTHER" id="PTHR22762:SF127">
    <property type="entry name" value="ALPHA-XYLOSIDASE 1-RELATED"/>
    <property type="match status" value="1"/>
</dbReference>
<keyword evidence="2 5" id="KW-0378">Hydrolase</keyword>
<feature type="domain" description="Glycoside hydrolase family 31 TIM barrel" evidence="3">
    <location>
        <begin position="220"/>
        <end position="261"/>
    </location>
</feature>
<dbReference type="SUPFAM" id="SSF51445">
    <property type="entry name" value="(Trans)glycosidases"/>
    <property type="match status" value="1"/>
</dbReference>
<evidence type="ECO:0000256" key="1">
    <source>
        <dbReference type="ARBA" id="ARBA00007806"/>
    </source>
</evidence>
<dbReference type="SUPFAM" id="SSF74650">
    <property type="entry name" value="Galactose mutarotase-like"/>
    <property type="match status" value="1"/>
</dbReference>
<dbReference type="Gene3D" id="3.20.20.80">
    <property type="entry name" value="Glycosidases"/>
    <property type="match status" value="2"/>
</dbReference>
<dbReference type="Gramene" id="PRQ40375">
    <property type="protein sequence ID" value="PRQ40375"/>
    <property type="gene ID" value="RchiOBHm_Chr4g0435321"/>
</dbReference>
<evidence type="ECO:0000259" key="4">
    <source>
        <dbReference type="Pfam" id="PF13802"/>
    </source>
</evidence>
<reference evidence="5 6" key="1">
    <citation type="journal article" date="2018" name="Nat. Genet.">
        <title>The Rosa genome provides new insights in the design of modern roses.</title>
        <authorList>
            <person name="Bendahmane M."/>
        </authorList>
    </citation>
    <scope>NUCLEOTIDE SEQUENCE [LARGE SCALE GENOMIC DNA]</scope>
    <source>
        <strain evidence="6">cv. Old Blush</strain>
    </source>
</reference>
<dbReference type="Pfam" id="PF01055">
    <property type="entry name" value="Glyco_hydro_31_2nd"/>
    <property type="match status" value="2"/>
</dbReference>
<evidence type="ECO:0000259" key="3">
    <source>
        <dbReference type="Pfam" id="PF01055"/>
    </source>
</evidence>
<dbReference type="CDD" id="cd14752">
    <property type="entry name" value="GH31_N"/>
    <property type="match status" value="1"/>
</dbReference>
<feature type="domain" description="Glycoside hydrolase family 31 TIM barrel" evidence="3">
    <location>
        <begin position="327"/>
        <end position="399"/>
    </location>
</feature>
<dbReference type="STRING" id="74649.A0A2P6R1R2"/>